<accession>A0A2U1KT50</accession>
<comment type="subcellular location">
    <subcellularLocation>
        <location evidence="1">Cytoplasm</location>
    </subcellularLocation>
</comment>
<evidence type="ECO:0000313" key="6">
    <source>
        <dbReference type="EMBL" id="PWA39926.1"/>
    </source>
</evidence>
<protein>
    <submittedName>
        <fullName evidence="6">Importin subunit beta-3</fullName>
    </submittedName>
</protein>
<dbReference type="PANTHER" id="PTHR10527">
    <property type="entry name" value="IMPORTIN BETA"/>
    <property type="match status" value="1"/>
</dbReference>
<proteinExistence type="predicted"/>
<dbReference type="GO" id="GO:0006606">
    <property type="term" value="P:protein import into nucleus"/>
    <property type="evidence" value="ECO:0007669"/>
    <property type="project" value="InterPro"/>
</dbReference>
<keyword evidence="5" id="KW-0653">Protein transport</keyword>
<evidence type="ECO:0000256" key="4">
    <source>
        <dbReference type="ARBA" id="ARBA00022737"/>
    </source>
</evidence>
<gene>
    <name evidence="6" type="ORF">CTI12_AA567400</name>
</gene>
<comment type="caution">
    <text evidence="6">The sequence shown here is derived from an EMBL/GenBank/DDBJ whole genome shotgun (WGS) entry which is preliminary data.</text>
</comment>
<evidence type="ECO:0000256" key="2">
    <source>
        <dbReference type="ARBA" id="ARBA00022448"/>
    </source>
</evidence>
<dbReference type="EMBL" id="PKPP01014203">
    <property type="protein sequence ID" value="PWA39926.1"/>
    <property type="molecule type" value="Genomic_DNA"/>
</dbReference>
<dbReference type="GO" id="GO:0005737">
    <property type="term" value="C:cytoplasm"/>
    <property type="evidence" value="ECO:0007669"/>
    <property type="project" value="UniProtKB-SubCell"/>
</dbReference>
<dbReference type="InterPro" id="IPR011989">
    <property type="entry name" value="ARM-like"/>
</dbReference>
<reference evidence="6 7" key="1">
    <citation type="journal article" date="2018" name="Mol. Plant">
        <title>The genome of Artemisia annua provides insight into the evolution of Asteraceae family and artemisinin biosynthesis.</title>
        <authorList>
            <person name="Shen Q."/>
            <person name="Zhang L."/>
            <person name="Liao Z."/>
            <person name="Wang S."/>
            <person name="Yan T."/>
            <person name="Shi P."/>
            <person name="Liu M."/>
            <person name="Fu X."/>
            <person name="Pan Q."/>
            <person name="Wang Y."/>
            <person name="Lv Z."/>
            <person name="Lu X."/>
            <person name="Zhang F."/>
            <person name="Jiang W."/>
            <person name="Ma Y."/>
            <person name="Chen M."/>
            <person name="Hao X."/>
            <person name="Li L."/>
            <person name="Tang Y."/>
            <person name="Lv G."/>
            <person name="Zhou Y."/>
            <person name="Sun X."/>
            <person name="Brodelius P.E."/>
            <person name="Rose J.K.C."/>
            <person name="Tang K."/>
        </authorList>
    </citation>
    <scope>NUCLEOTIDE SEQUENCE [LARGE SCALE GENOMIC DNA]</scope>
    <source>
        <strain evidence="7">cv. Huhao1</strain>
        <tissue evidence="6">Leaf</tissue>
    </source>
</reference>
<dbReference type="STRING" id="35608.A0A2U1KT50"/>
<dbReference type="Pfam" id="PF13513">
    <property type="entry name" value="HEAT_EZ"/>
    <property type="match status" value="1"/>
</dbReference>
<name>A0A2U1KT50_ARTAN</name>
<evidence type="ECO:0000256" key="1">
    <source>
        <dbReference type="ARBA" id="ARBA00004496"/>
    </source>
</evidence>
<sequence length="128" mass="14143">MSRLSAYLDALEWRKRFAGLVALAQIAKGRSKVTIPNLEQLVTRVLNSFQDPDHLSVRWVAIIAIGRLSAYVGPPLLSQHHDRVLPALASALTNIQNPRVQRIPSLLSIPKADNLITKRGSVGVFMAR</sequence>
<keyword evidence="7" id="KW-1185">Reference proteome</keyword>
<evidence type="ECO:0000256" key="5">
    <source>
        <dbReference type="ARBA" id="ARBA00022927"/>
    </source>
</evidence>
<dbReference type="Gene3D" id="1.25.10.10">
    <property type="entry name" value="Leucine-rich Repeat Variant"/>
    <property type="match status" value="1"/>
</dbReference>
<evidence type="ECO:0000313" key="7">
    <source>
        <dbReference type="Proteomes" id="UP000245207"/>
    </source>
</evidence>
<dbReference type="SUPFAM" id="SSF48371">
    <property type="entry name" value="ARM repeat"/>
    <property type="match status" value="1"/>
</dbReference>
<dbReference type="Proteomes" id="UP000245207">
    <property type="component" value="Unassembled WGS sequence"/>
</dbReference>
<keyword evidence="2" id="KW-0813">Transport</keyword>
<keyword evidence="3" id="KW-0963">Cytoplasm</keyword>
<dbReference type="InterPro" id="IPR016024">
    <property type="entry name" value="ARM-type_fold"/>
</dbReference>
<keyword evidence="4" id="KW-0677">Repeat</keyword>
<evidence type="ECO:0000256" key="3">
    <source>
        <dbReference type="ARBA" id="ARBA00022490"/>
    </source>
</evidence>
<organism evidence="6 7">
    <name type="scientific">Artemisia annua</name>
    <name type="common">Sweet wormwood</name>
    <dbReference type="NCBI Taxonomy" id="35608"/>
    <lineage>
        <taxon>Eukaryota</taxon>
        <taxon>Viridiplantae</taxon>
        <taxon>Streptophyta</taxon>
        <taxon>Embryophyta</taxon>
        <taxon>Tracheophyta</taxon>
        <taxon>Spermatophyta</taxon>
        <taxon>Magnoliopsida</taxon>
        <taxon>eudicotyledons</taxon>
        <taxon>Gunneridae</taxon>
        <taxon>Pentapetalae</taxon>
        <taxon>asterids</taxon>
        <taxon>campanulids</taxon>
        <taxon>Asterales</taxon>
        <taxon>Asteraceae</taxon>
        <taxon>Asteroideae</taxon>
        <taxon>Anthemideae</taxon>
        <taxon>Artemisiinae</taxon>
        <taxon>Artemisia</taxon>
    </lineage>
</organism>
<dbReference type="InterPro" id="IPR040122">
    <property type="entry name" value="Importin_beta"/>
</dbReference>
<dbReference type="AlphaFoldDB" id="A0A2U1KT50"/>
<dbReference type="OrthoDB" id="543373at2759"/>